<dbReference type="PANTHER" id="PTHR36417:SF2">
    <property type="entry name" value="SELENOPROTEIN DOMAIN PROTEIN (AFU_ORTHOLOGUE AFUA_1G05220)"/>
    <property type="match status" value="1"/>
</dbReference>
<protein>
    <submittedName>
        <fullName evidence="2">SelT/SelW/SelH family protein</fullName>
    </submittedName>
</protein>
<evidence type="ECO:0000256" key="1">
    <source>
        <dbReference type="ARBA" id="ARBA00023284"/>
    </source>
</evidence>
<reference evidence="2 3" key="1">
    <citation type="submission" date="2022-06" db="EMBL/GenBank/DDBJ databases">
        <title>Mesorhizobium sp. strain RP14 Genome sequencing and assembly.</title>
        <authorList>
            <person name="Kim I."/>
        </authorList>
    </citation>
    <scope>NUCLEOTIDE SEQUENCE [LARGE SCALE GENOMIC DNA]</scope>
    <source>
        <strain evidence="3">RP14(2022)</strain>
    </source>
</reference>
<dbReference type="RefSeq" id="WP_252820698.1">
    <property type="nucleotide sequence ID" value="NZ_JAMXQS010000007.1"/>
</dbReference>
<dbReference type="InterPro" id="IPR011893">
    <property type="entry name" value="Selenoprotein_Rdx-typ"/>
</dbReference>
<keyword evidence="1" id="KW-0676">Redox-active center</keyword>
<name>A0ABT1CAV0_9HYPH</name>
<organism evidence="2 3">
    <name type="scientific">Mesorhizobium liriopis</name>
    <dbReference type="NCBI Taxonomy" id="2953882"/>
    <lineage>
        <taxon>Bacteria</taxon>
        <taxon>Pseudomonadati</taxon>
        <taxon>Pseudomonadota</taxon>
        <taxon>Alphaproteobacteria</taxon>
        <taxon>Hyphomicrobiales</taxon>
        <taxon>Phyllobacteriaceae</taxon>
        <taxon>Mesorhizobium</taxon>
    </lineage>
</organism>
<dbReference type="Gene3D" id="3.40.30.10">
    <property type="entry name" value="Glutaredoxin"/>
    <property type="match status" value="1"/>
</dbReference>
<gene>
    <name evidence="2" type="ORF">NGM99_16090</name>
</gene>
<proteinExistence type="predicted"/>
<dbReference type="Proteomes" id="UP001205906">
    <property type="component" value="Unassembled WGS sequence"/>
</dbReference>
<dbReference type="Pfam" id="PF10262">
    <property type="entry name" value="Rdx"/>
    <property type="match status" value="1"/>
</dbReference>
<evidence type="ECO:0000313" key="3">
    <source>
        <dbReference type="Proteomes" id="UP001205906"/>
    </source>
</evidence>
<dbReference type="NCBIfam" id="TIGR02174">
    <property type="entry name" value="CXXU_selWTH"/>
    <property type="match status" value="1"/>
</dbReference>
<dbReference type="EMBL" id="JAMXQS010000007">
    <property type="protein sequence ID" value="MCO6051305.1"/>
    <property type="molecule type" value="Genomic_DNA"/>
</dbReference>
<dbReference type="SUPFAM" id="SSF52833">
    <property type="entry name" value="Thioredoxin-like"/>
    <property type="match status" value="1"/>
</dbReference>
<sequence length="99" mass="10803">MSATPRVSIAFCTQCRWLLRAGWMAQELLSTFGTELGEVALVPGTGGVFKVEVDGTLVWERERDGGFPDAAELKRRVRDVIAPEKSLGHSEKKSTAPEA</sequence>
<dbReference type="PANTHER" id="PTHR36417">
    <property type="entry name" value="SELENOPROTEIN DOMAIN PROTEIN (AFU_ORTHOLOGUE AFUA_1G05220)"/>
    <property type="match status" value="1"/>
</dbReference>
<accession>A0ABT1CAV0</accession>
<evidence type="ECO:0000313" key="2">
    <source>
        <dbReference type="EMBL" id="MCO6051305.1"/>
    </source>
</evidence>
<dbReference type="InterPro" id="IPR036249">
    <property type="entry name" value="Thioredoxin-like_sf"/>
</dbReference>
<comment type="caution">
    <text evidence="2">The sequence shown here is derived from an EMBL/GenBank/DDBJ whole genome shotgun (WGS) entry which is preliminary data.</text>
</comment>
<keyword evidence="3" id="KW-1185">Reference proteome</keyword>